<comment type="caution">
    <text evidence="2">The sequence shown here is derived from an EMBL/GenBank/DDBJ whole genome shotgun (WGS) entry which is preliminary data.</text>
</comment>
<dbReference type="Proteomes" id="UP000663873">
    <property type="component" value="Unassembled WGS sequence"/>
</dbReference>
<organism evidence="2 3">
    <name type="scientific">Rotaria socialis</name>
    <dbReference type="NCBI Taxonomy" id="392032"/>
    <lineage>
        <taxon>Eukaryota</taxon>
        <taxon>Metazoa</taxon>
        <taxon>Spiralia</taxon>
        <taxon>Gnathifera</taxon>
        <taxon>Rotifera</taxon>
        <taxon>Eurotatoria</taxon>
        <taxon>Bdelloidea</taxon>
        <taxon>Philodinida</taxon>
        <taxon>Philodinidae</taxon>
        <taxon>Rotaria</taxon>
    </lineage>
</organism>
<feature type="region of interest" description="Disordered" evidence="1">
    <location>
        <begin position="44"/>
        <end position="90"/>
    </location>
</feature>
<sequence>IPKVYFYSKCSKNELNMPETVIYTNKLAAMDDMNDDDDDADALILNGKLRDQNKPQNKSNQSESSYELAKSGTFLPLTRSPKGPFKVINTNRKKSIEKSDTLIHEEDFNIKQISKTQDESSPHDKTIYKQELKSSLVPIHYQVYQYFFCF</sequence>
<name>A0A821NSJ6_9BILA</name>
<feature type="compositionally biased region" description="Polar residues" evidence="1">
    <location>
        <begin position="54"/>
        <end position="65"/>
    </location>
</feature>
<gene>
    <name evidence="2" type="ORF">UJA718_LOCUS40867</name>
</gene>
<dbReference type="AlphaFoldDB" id="A0A821NSJ6"/>
<feature type="non-terminal residue" evidence="2">
    <location>
        <position position="1"/>
    </location>
</feature>
<protein>
    <submittedName>
        <fullName evidence="2">Uncharacterized protein</fullName>
    </submittedName>
</protein>
<evidence type="ECO:0000313" key="2">
    <source>
        <dbReference type="EMBL" id="CAF4791754.1"/>
    </source>
</evidence>
<evidence type="ECO:0000256" key="1">
    <source>
        <dbReference type="SAM" id="MobiDB-lite"/>
    </source>
</evidence>
<dbReference type="EMBL" id="CAJOBP010046439">
    <property type="protein sequence ID" value="CAF4791754.1"/>
    <property type="molecule type" value="Genomic_DNA"/>
</dbReference>
<evidence type="ECO:0000313" key="3">
    <source>
        <dbReference type="Proteomes" id="UP000663873"/>
    </source>
</evidence>
<accession>A0A821NSJ6</accession>
<reference evidence="2" key="1">
    <citation type="submission" date="2021-02" db="EMBL/GenBank/DDBJ databases">
        <authorList>
            <person name="Nowell W R."/>
        </authorList>
    </citation>
    <scope>NUCLEOTIDE SEQUENCE</scope>
</reference>
<proteinExistence type="predicted"/>
<keyword evidence="3" id="KW-1185">Reference proteome</keyword>